<sequence>MAKLRYAFIAFLLALPLYLCSADPQQRSHESHLGIPGTRPHEAIYLGPHDHYHMLGSHGPSRGSRSGTLGHPQLTTYPGHRSHESALRRPSSKLLKRLAPVSPSHSNIPGPHTKPRRKRSSGHSHNSNRRLPPPPNSRHRSGPSISVELGARRPPAGLRASREILLGPPGHDSRGRHGPPGDFLPPSGHRGPGYPHSTLEFHPHGHHGSLHHHSGPDPHGPPPHFPGPHGPPPRHPGHSPHDPFGPHHGPHMPPPPRRHSRDRSPSVSLGFGSRRHGGGITLHL</sequence>
<evidence type="ECO:0000313" key="4">
    <source>
        <dbReference type="Proteomes" id="UP000030665"/>
    </source>
</evidence>
<feature type="chain" id="PRO_5001728950" evidence="2">
    <location>
        <begin position="23"/>
        <end position="284"/>
    </location>
</feature>
<name>A0A077ZLI9_TRITR</name>
<accession>A0A077ZLI9</accession>
<organism evidence="3 4">
    <name type="scientific">Trichuris trichiura</name>
    <name type="common">Whipworm</name>
    <name type="synonym">Trichocephalus trichiurus</name>
    <dbReference type="NCBI Taxonomy" id="36087"/>
    <lineage>
        <taxon>Eukaryota</taxon>
        <taxon>Metazoa</taxon>
        <taxon>Ecdysozoa</taxon>
        <taxon>Nematoda</taxon>
        <taxon>Enoplea</taxon>
        <taxon>Dorylaimia</taxon>
        <taxon>Trichinellida</taxon>
        <taxon>Trichuridae</taxon>
        <taxon>Trichuris</taxon>
    </lineage>
</organism>
<feature type="compositionally biased region" description="Low complexity" evidence="1">
    <location>
        <begin position="56"/>
        <end position="67"/>
    </location>
</feature>
<feature type="compositionally biased region" description="Pro residues" evidence="1">
    <location>
        <begin position="218"/>
        <end position="234"/>
    </location>
</feature>
<feature type="region of interest" description="Disordered" evidence="1">
    <location>
        <begin position="27"/>
        <end position="284"/>
    </location>
</feature>
<dbReference type="AlphaFoldDB" id="A0A077ZLI9"/>
<keyword evidence="4" id="KW-1185">Reference proteome</keyword>
<evidence type="ECO:0000256" key="1">
    <source>
        <dbReference type="SAM" id="MobiDB-lite"/>
    </source>
</evidence>
<feature type="signal peptide" evidence="2">
    <location>
        <begin position="1"/>
        <end position="22"/>
    </location>
</feature>
<reference evidence="3" key="2">
    <citation type="submission" date="2014-03" db="EMBL/GenBank/DDBJ databases">
        <title>The whipworm genome and dual-species transcriptomics of an intimate host-pathogen interaction.</title>
        <authorList>
            <person name="Foth B.J."/>
            <person name="Tsai I.J."/>
            <person name="Reid A.J."/>
            <person name="Bancroft A.J."/>
            <person name="Nichol S."/>
            <person name="Tracey A."/>
            <person name="Holroyd N."/>
            <person name="Cotton J.A."/>
            <person name="Stanley E.J."/>
            <person name="Zarowiecki M."/>
            <person name="Liu J.Z."/>
            <person name="Huckvale T."/>
            <person name="Cooper P.J."/>
            <person name="Grencis R.K."/>
            <person name="Berriman M."/>
        </authorList>
    </citation>
    <scope>NUCLEOTIDE SEQUENCE [LARGE SCALE GENOMIC DNA]</scope>
</reference>
<keyword evidence="2" id="KW-0732">Signal</keyword>
<evidence type="ECO:0000256" key="2">
    <source>
        <dbReference type="SAM" id="SignalP"/>
    </source>
</evidence>
<dbReference type="Proteomes" id="UP000030665">
    <property type="component" value="Unassembled WGS sequence"/>
</dbReference>
<reference evidence="3" key="1">
    <citation type="submission" date="2014-01" db="EMBL/GenBank/DDBJ databases">
        <authorList>
            <person name="Aslett M."/>
        </authorList>
    </citation>
    <scope>NUCLEOTIDE SEQUENCE</scope>
</reference>
<protein>
    <submittedName>
        <fullName evidence="3">Uncharacterized protein</fullName>
    </submittedName>
</protein>
<gene>
    <name evidence="3" type="ORF">TTRE_0000786101</name>
</gene>
<evidence type="ECO:0000313" key="3">
    <source>
        <dbReference type="EMBL" id="CDW59525.1"/>
    </source>
</evidence>
<feature type="compositionally biased region" description="Basic residues" evidence="1">
    <location>
        <begin position="204"/>
        <end position="213"/>
    </location>
</feature>
<dbReference type="EMBL" id="HG806623">
    <property type="protein sequence ID" value="CDW59525.1"/>
    <property type="molecule type" value="Genomic_DNA"/>
</dbReference>
<dbReference type="STRING" id="36087.A0A077ZLI9"/>
<proteinExistence type="predicted"/>
<feature type="compositionally biased region" description="Basic residues" evidence="1">
    <location>
        <begin position="113"/>
        <end position="128"/>
    </location>
</feature>